<accession>A0A1Y5SHM4</accession>
<organism evidence="1 2">
    <name type="scientific">Roseisalinus antarcticus</name>
    <dbReference type="NCBI Taxonomy" id="254357"/>
    <lineage>
        <taxon>Bacteria</taxon>
        <taxon>Pseudomonadati</taxon>
        <taxon>Pseudomonadota</taxon>
        <taxon>Alphaproteobacteria</taxon>
        <taxon>Rhodobacterales</taxon>
        <taxon>Roseobacteraceae</taxon>
        <taxon>Roseisalinus</taxon>
    </lineage>
</organism>
<gene>
    <name evidence="1" type="ORF">ROA7023_01620</name>
</gene>
<proteinExistence type="predicted"/>
<reference evidence="1 2" key="1">
    <citation type="submission" date="2017-03" db="EMBL/GenBank/DDBJ databases">
        <authorList>
            <person name="Afonso C.L."/>
            <person name="Miller P.J."/>
            <person name="Scott M.A."/>
            <person name="Spackman E."/>
            <person name="Goraichik I."/>
            <person name="Dimitrov K.M."/>
            <person name="Suarez D.L."/>
            <person name="Swayne D.E."/>
        </authorList>
    </citation>
    <scope>NUCLEOTIDE SEQUENCE [LARGE SCALE GENOMIC DNA]</scope>
    <source>
        <strain evidence="1 2">CECT 7023</strain>
    </source>
</reference>
<dbReference type="AlphaFoldDB" id="A0A1Y5SHM4"/>
<name>A0A1Y5SHM4_9RHOB</name>
<evidence type="ECO:0000313" key="1">
    <source>
        <dbReference type="EMBL" id="SLN41046.1"/>
    </source>
</evidence>
<protein>
    <recommendedName>
        <fullName evidence="3">Restriction endonuclease type IV Mrr domain-containing protein</fullName>
    </recommendedName>
</protein>
<evidence type="ECO:0008006" key="3">
    <source>
        <dbReference type="Google" id="ProtNLM"/>
    </source>
</evidence>
<dbReference type="Proteomes" id="UP000193900">
    <property type="component" value="Unassembled WGS sequence"/>
</dbReference>
<evidence type="ECO:0000313" key="2">
    <source>
        <dbReference type="Proteomes" id="UP000193900"/>
    </source>
</evidence>
<sequence length="137" mass="15727">MATEMELAAILCSLILGGEVEQRHYFDVVDRRHHIRVDCETDSHVVEVGFDDKRSSNDSLHQALFSANLTGKLPMIVIIDTNGFEENVQYQIETVARMTGVSYMTVTEDFLIRWQMTEPFRQNRSTLFRQVETAAVN</sequence>
<dbReference type="EMBL" id="FWFZ01000006">
    <property type="protein sequence ID" value="SLN41046.1"/>
    <property type="molecule type" value="Genomic_DNA"/>
</dbReference>
<keyword evidence="2" id="KW-1185">Reference proteome</keyword>